<gene>
    <name evidence="4" type="ORF">G9G25_004885</name>
</gene>
<dbReference type="InterPro" id="IPR003512">
    <property type="entry name" value="Phage_M13_G5P_DNA-bd"/>
</dbReference>
<accession>A0A741T526</accession>
<evidence type="ECO:0000256" key="2">
    <source>
        <dbReference type="ARBA" id="ARBA00023125"/>
    </source>
</evidence>
<dbReference type="AlphaFoldDB" id="A0A741T526"/>
<keyword evidence="1" id="KW-0235">DNA replication</keyword>
<dbReference type="GO" id="GO:0006260">
    <property type="term" value="P:DNA replication"/>
    <property type="evidence" value="ECO:0007669"/>
    <property type="project" value="UniProtKB-KW"/>
</dbReference>
<dbReference type="EMBL" id="DAAUAP010000099">
    <property type="protein sequence ID" value="HAF0892901.1"/>
    <property type="molecule type" value="Genomic_DNA"/>
</dbReference>
<evidence type="ECO:0000256" key="1">
    <source>
        <dbReference type="ARBA" id="ARBA00022705"/>
    </source>
</evidence>
<evidence type="ECO:0000256" key="3">
    <source>
        <dbReference type="ARBA" id="ARBA00030596"/>
    </source>
</evidence>
<protein>
    <recommendedName>
        <fullName evidence="3">Single-stranded DNA-binding protein</fullName>
    </recommendedName>
</protein>
<comment type="caution">
    <text evidence="4">The sequence shown here is derived from an EMBL/GenBank/DDBJ whole genome shotgun (WGS) entry which is preliminary data.</text>
</comment>
<dbReference type="InterPro" id="IPR012340">
    <property type="entry name" value="NA-bd_OB-fold"/>
</dbReference>
<name>A0A741T526_SALET</name>
<keyword evidence="2 4" id="KW-0238">DNA-binding</keyword>
<dbReference type="SUPFAM" id="SSF50249">
    <property type="entry name" value="Nucleic acid-binding proteins"/>
    <property type="match status" value="1"/>
</dbReference>
<dbReference type="Pfam" id="PF02303">
    <property type="entry name" value="Phage_DNA_bind"/>
    <property type="match status" value="1"/>
</dbReference>
<dbReference type="GO" id="GO:0003697">
    <property type="term" value="F:single-stranded DNA binding"/>
    <property type="evidence" value="ECO:0007669"/>
    <property type="project" value="InterPro"/>
</dbReference>
<organism evidence="4">
    <name type="scientific">Salmonella enterica subsp. enterica serovar Agona</name>
    <dbReference type="NCBI Taxonomy" id="58095"/>
    <lineage>
        <taxon>Bacteria</taxon>
        <taxon>Pseudomonadati</taxon>
        <taxon>Pseudomonadota</taxon>
        <taxon>Gammaproteobacteria</taxon>
        <taxon>Enterobacterales</taxon>
        <taxon>Enterobacteriaceae</taxon>
        <taxon>Salmonella</taxon>
    </lineage>
</organism>
<reference evidence="4" key="1">
    <citation type="journal article" date="2018" name="Genome Biol.">
        <title>SKESA: strategic k-mer extension for scrupulous assemblies.</title>
        <authorList>
            <person name="Souvorov A."/>
            <person name="Agarwala R."/>
            <person name="Lipman D.J."/>
        </authorList>
    </citation>
    <scope>NUCLEOTIDE SEQUENCE</scope>
    <source>
        <strain evidence="4">12-8479</strain>
    </source>
</reference>
<sequence length="90" mass="10154">MVKVEIKPSQVSVDVRNGVSNKTGKPYTMREQMGYAWLGGDYPELIKLSLDEGQPPYTAGFYELLLSSFRVGDFNRLQVDRVRLSPIDGK</sequence>
<proteinExistence type="predicted"/>
<evidence type="ECO:0000313" key="4">
    <source>
        <dbReference type="EMBL" id="HAF0892901.1"/>
    </source>
</evidence>
<dbReference type="Gene3D" id="2.40.50.140">
    <property type="entry name" value="Nucleic acid-binding proteins"/>
    <property type="match status" value="1"/>
</dbReference>
<reference evidence="4" key="2">
    <citation type="submission" date="2018-07" db="EMBL/GenBank/DDBJ databases">
        <authorList>
            <consortium name="NCBI Pathogen Detection Project"/>
        </authorList>
    </citation>
    <scope>NUCLEOTIDE SEQUENCE</scope>
    <source>
        <strain evidence="4">12-8479</strain>
    </source>
</reference>